<dbReference type="Proteomes" id="UP000287410">
    <property type="component" value="Unassembled WGS sequence"/>
</dbReference>
<dbReference type="EMBL" id="PIPN01000002">
    <property type="protein sequence ID" value="RUO30543.1"/>
    <property type="molecule type" value="Genomic_DNA"/>
</dbReference>
<comment type="caution">
    <text evidence="2">The sequence shown here is derived from an EMBL/GenBank/DDBJ whole genome shotgun (WGS) entry which is preliminary data.</text>
</comment>
<name>A0ABY0C042_9GAMM</name>
<sequence length="218" mass="24399">MFSWKNMSIKINILNASEKFNHVIEALESKALSALSEIQNYLKLPNLDIVISPCSEEYRTKSGILGCVTTPYLIDLMLDTDREDLIDIINVQLPAVIAHEIHHVVRASSGVECKTLLQNIVAEGLACHFETKFNGSKLPSLFNGIQNQDWVTLYEKMRPELNSTKFSYPVYFGGEDESKFPNHAAYWVGFNLVSQYINMHGGCAASLASTPAEQIVKK</sequence>
<evidence type="ECO:0000259" key="1">
    <source>
        <dbReference type="Pfam" id="PF10026"/>
    </source>
</evidence>
<protein>
    <recommendedName>
        <fullName evidence="1">DUF2268 domain-containing protein</fullName>
    </recommendedName>
</protein>
<organism evidence="2 3">
    <name type="scientific">Aliidiomarina sedimenti</name>
    <dbReference type="NCBI Taxonomy" id="1933879"/>
    <lineage>
        <taxon>Bacteria</taxon>
        <taxon>Pseudomonadati</taxon>
        <taxon>Pseudomonadota</taxon>
        <taxon>Gammaproteobacteria</taxon>
        <taxon>Alteromonadales</taxon>
        <taxon>Idiomarinaceae</taxon>
        <taxon>Aliidiomarina</taxon>
    </lineage>
</organism>
<gene>
    <name evidence="2" type="ORF">CWE12_04620</name>
</gene>
<dbReference type="Pfam" id="PF10026">
    <property type="entry name" value="DUF2268"/>
    <property type="match status" value="1"/>
</dbReference>
<feature type="domain" description="DUF2268" evidence="1">
    <location>
        <begin position="33"/>
        <end position="217"/>
    </location>
</feature>
<keyword evidence="3" id="KW-1185">Reference proteome</keyword>
<evidence type="ECO:0000313" key="2">
    <source>
        <dbReference type="EMBL" id="RUO30543.1"/>
    </source>
</evidence>
<dbReference type="InterPro" id="IPR018728">
    <property type="entry name" value="DUF2268"/>
</dbReference>
<evidence type="ECO:0000313" key="3">
    <source>
        <dbReference type="Proteomes" id="UP000287410"/>
    </source>
</evidence>
<reference evidence="2 3" key="1">
    <citation type="journal article" date="2018" name="Front. Microbiol.">
        <title>Genome-Based Analysis Reveals the Taxonomy and Diversity of the Family Idiomarinaceae.</title>
        <authorList>
            <person name="Liu Y."/>
            <person name="Lai Q."/>
            <person name="Shao Z."/>
        </authorList>
    </citation>
    <scope>NUCLEOTIDE SEQUENCE [LARGE SCALE GENOMIC DNA]</scope>
    <source>
        <strain evidence="2 3">GBSy1</strain>
    </source>
</reference>
<accession>A0ABY0C042</accession>
<proteinExistence type="predicted"/>